<dbReference type="Proteomes" id="UP000621386">
    <property type="component" value="Unassembled WGS sequence"/>
</dbReference>
<name>A0ABS1P8T5_9ACTN</name>
<sequence length="158" mass="16387">MLPEALTALAAAGGTAVVQAAGTEAWAGFREGAARWFGRGNPQREHAELERLDRTAGELETAGPSDTERVRIRQEAAWQARIEARLEDLADAELIAAAQELRELLSHHAPTADVSAGPGGLAVHGPVTVRAEGGSIAAGIVHGGAHITHPSPPDPHQG</sequence>
<accession>A0ABS1P8T5</accession>
<organism evidence="1 2">
    <name type="scientific">Streptomyces musisoli</name>
    <dbReference type="NCBI Taxonomy" id="2802280"/>
    <lineage>
        <taxon>Bacteria</taxon>
        <taxon>Bacillati</taxon>
        <taxon>Actinomycetota</taxon>
        <taxon>Actinomycetes</taxon>
        <taxon>Kitasatosporales</taxon>
        <taxon>Streptomycetaceae</taxon>
        <taxon>Streptomyces</taxon>
    </lineage>
</organism>
<dbReference type="EMBL" id="JAERRH010000015">
    <property type="protein sequence ID" value="MBL1108788.1"/>
    <property type="molecule type" value="Genomic_DNA"/>
</dbReference>
<evidence type="ECO:0000313" key="2">
    <source>
        <dbReference type="Proteomes" id="UP000621386"/>
    </source>
</evidence>
<evidence type="ECO:0000313" key="1">
    <source>
        <dbReference type="EMBL" id="MBL1108788.1"/>
    </source>
</evidence>
<comment type="caution">
    <text evidence="1">The sequence shown here is derived from an EMBL/GenBank/DDBJ whole genome shotgun (WGS) entry which is preliminary data.</text>
</comment>
<proteinExistence type="predicted"/>
<protein>
    <submittedName>
        <fullName evidence="1">Uncharacterized protein</fullName>
    </submittedName>
</protein>
<gene>
    <name evidence="1" type="ORF">JK361_30100</name>
</gene>
<keyword evidence="2" id="KW-1185">Reference proteome</keyword>
<reference evidence="1 2" key="1">
    <citation type="submission" date="2021-01" db="EMBL/GenBank/DDBJ databases">
        <title>WGS of actinomycetes isolated from Thailand.</title>
        <authorList>
            <person name="Thawai C."/>
        </authorList>
    </citation>
    <scope>NUCLEOTIDE SEQUENCE [LARGE SCALE GENOMIC DNA]</scope>
    <source>
        <strain evidence="1 2">CH5-8</strain>
    </source>
</reference>
<dbReference type="RefSeq" id="WP_201824113.1">
    <property type="nucleotide sequence ID" value="NZ_JAERRH010000015.1"/>
</dbReference>